<dbReference type="SUPFAM" id="SSF69593">
    <property type="entry name" value="Glycerol-3-phosphate (1)-acyltransferase"/>
    <property type="match status" value="1"/>
</dbReference>
<feature type="domain" description="Phospholipid/glycerol acyltransferase" evidence="3">
    <location>
        <begin position="45"/>
        <end position="163"/>
    </location>
</feature>
<evidence type="ECO:0000259" key="3">
    <source>
        <dbReference type="SMART" id="SM00563"/>
    </source>
</evidence>
<keyword evidence="1" id="KW-0808">Transferase</keyword>
<gene>
    <name evidence="4" type="ORF">JK386_11110</name>
</gene>
<accession>A0A938Y765</accession>
<dbReference type="RefSeq" id="WP_205291752.1">
    <property type="nucleotide sequence ID" value="NZ_CP074406.1"/>
</dbReference>
<keyword evidence="2 4" id="KW-0012">Acyltransferase</keyword>
<sequence>MTVRKLGRRRGWAFNIAVPIIKPFLLSTTRREWIGGENLPETGGCIIALNHISHLDPLTAAHLVYDHGRLPRYLAKSGLFDNKALGVFLRGAGQIPVKRDSRDAVGAYAAAVAAVQAGECVVIYPEATITRDPGMWPMRAKSGAARIALETGCPVIPVGQWGAHEILAPYTKRPKLVPRHQITMRVGEPVPLDDLRAQPRTPAVVNAATDRIMDAITRQLELVRNEKAPAERYDMAVQGDRFKKNKK</sequence>
<evidence type="ECO:0000313" key="4">
    <source>
        <dbReference type="EMBL" id="MBM9460454.1"/>
    </source>
</evidence>
<evidence type="ECO:0000313" key="5">
    <source>
        <dbReference type="Proteomes" id="UP000663791"/>
    </source>
</evidence>
<dbReference type="GO" id="GO:0003841">
    <property type="term" value="F:1-acylglycerol-3-phosphate O-acyltransferase activity"/>
    <property type="evidence" value="ECO:0007669"/>
    <property type="project" value="TreeGrafter"/>
</dbReference>
<dbReference type="PANTHER" id="PTHR10434:SF55">
    <property type="entry name" value="POSSIBLE ACYLTRANSFERASE"/>
    <property type="match status" value="1"/>
</dbReference>
<dbReference type="SMART" id="SM00563">
    <property type="entry name" value="PlsC"/>
    <property type="match status" value="1"/>
</dbReference>
<protein>
    <submittedName>
        <fullName evidence="4">1-acyl-sn-glycerol-3-phosphate acyltransferase</fullName>
    </submittedName>
</protein>
<organism evidence="4 5">
    <name type="scientific">Nocardioides faecalis</name>
    <dbReference type="NCBI Taxonomy" id="2803858"/>
    <lineage>
        <taxon>Bacteria</taxon>
        <taxon>Bacillati</taxon>
        <taxon>Actinomycetota</taxon>
        <taxon>Actinomycetes</taxon>
        <taxon>Propionibacteriales</taxon>
        <taxon>Nocardioidaceae</taxon>
        <taxon>Nocardioides</taxon>
    </lineage>
</organism>
<keyword evidence="5" id="KW-1185">Reference proteome</keyword>
<dbReference type="Pfam" id="PF01553">
    <property type="entry name" value="Acyltransferase"/>
    <property type="match status" value="1"/>
</dbReference>
<comment type="caution">
    <text evidence="4">The sequence shown here is derived from an EMBL/GenBank/DDBJ whole genome shotgun (WGS) entry which is preliminary data.</text>
</comment>
<dbReference type="CDD" id="cd07989">
    <property type="entry name" value="LPLAT_AGPAT-like"/>
    <property type="match status" value="1"/>
</dbReference>
<dbReference type="InterPro" id="IPR002123">
    <property type="entry name" value="Plipid/glycerol_acylTrfase"/>
</dbReference>
<proteinExistence type="predicted"/>
<dbReference type="GO" id="GO:0006654">
    <property type="term" value="P:phosphatidic acid biosynthetic process"/>
    <property type="evidence" value="ECO:0007669"/>
    <property type="project" value="TreeGrafter"/>
</dbReference>
<name>A0A938Y765_9ACTN</name>
<dbReference type="PANTHER" id="PTHR10434">
    <property type="entry name" value="1-ACYL-SN-GLYCEROL-3-PHOSPHATE ACYLTRANSFERASE"/>
    <property type="match status" value="1"/>
</dbReference>
<evidence type="ECO:0000256" key="1">
    <source>
        <dbReference type="ARBA" id="ARBA00022679"/>
    </source>
</evidence>
<dbReference type="EMBL" id="JAERTX010000008">
    <property type="protein sequence ID" value="MBM9460454.1"/>
    <property type="molecule type" value="Genomic_DNA"/>
</dbReference>
<dbReference type="Proteomes" id="UP000663791">
    <property type="component" value="Unassembled WGS sequence"/>
</dbReference>
<reference evidence="4" key="1">
    <citation type="submission" date="2021-01" db="EMBL/GenBank/DDBJ databases">
        <title>Novel species in genus Nocardioides.</title>
        <authorList>
            <person name="Zhang G."/>
        </authorList>
    </citation>
    <scope>NUCLEOTIDE SEQUENCE</scope>
    <source>
        <strain evidence="4">Zg-536</strain>
    </source>
</reference>
<evidence type="ECO:0000256" key="2">
    <source>
        <dbReference type="ARBA" id="ARBA00023315"/>
    </source>
</evidence>
<dbReference type="AlphaFoldDB" id="A0A938Y765"/>
<dbReference type="GO" id="GO:0005886">
    <property type="term" value="C:plasma membrane"/>
    <property type="evidence" value="ECO:0007669"/>
    <property type="project" value="TreeGrafter"/>
</dbReference>